<keyword evidence="2" id="KW-1185">Reference proteome</keyword>
<evidence type="ECO:0000313" key="2">
    <source>
        <dbReference type="Proteomes" id="UP001196413"/>
    </source>
</evidence>
<proteinExistence type="predicted"/>
<organism evidence="1 2">
    <name type="scientific">Parelaphostrongylus tenuis</name>
    <name type="common">Meningeal worm</name>
    <dbReference type="NCBI Taxonomy" id="148309"/>
    <lineage>
        <taxon>Eukaryota</taxon>
        <taxon>Metazoa</taxon>
        <taxon>Ecdysozoa</taxon>
        <taxon>Nematoda</taxon>
        <taxon>Chromadorea</taxon>
        <taxon>Rhabditida</taxon>
        <taxon>Rhabditina</taxon>
        <taxon>Rhabditomorpha</taxon>
        <taxon>Strongyloidea</taxon>
        <taxon>Metastrongylidae</taxon>
        <taxon>Parelaphostrongylus</taxon>
    </lineage>
</organism>
<evidence type="ECO:0000313" key="1">
    <source>
        <dbReference type="EMBL" id="KAJ1358241.1"/>
    </source>
</evidence>
<dbReference type="Proteomes" id="UP001196413">
    <property type="component" value="Unassembled WGS sequence"/>
</dbReference>
<comment type="caution">
    <text evidence="1">The sequence shown here is derived from an EMBL/GenBank/DDBJ whole genome shotgun (WGS) entry which is preliminary data.</text>
</comment>
<reference evidence="1" key="1">
    <citation type="submission" date="2021-06" db="EMBL/GenBank/DDBJ databases">
        <title>Parelaphostrongylus tenuis whole genome reference sequence.</title>
        <authorList>
            <person name="Garwood T.J."/>
            <person name="Larsen P.A."/>
            <person name="Fountain-Jones N.M."/>
            <person name="Garbe J.R."/>
            <person name="Macchietto M.G."/>
            <person name="Kania S.A."/>
            <person name="Gerhold R.W."/>
            <person name="Richards J.E."/>
            <person name="Wolf T.M."/>
        </authorList>
    </citation>
    <scope>NUCLEOTIDE SEQUENCE</scope>
    <source>
        <strain evidence="1">MNPRO001-30</strain>
        <tissue evidence="1">Meninges</tissue>
    </source>
</reference>
<dbReference type="AlphaFoldDB" id="A0AAD5QTA6"/>
<accession>A0AAD5QTA6</accession>
<protein>
    <submittedName>
        <fullName evidence="1">Uncharacterized protein</fullName>
    </submittedName>
</protein>
<sequence>MRDKTFALEMDGCSSGENALCSFFAHFSPSCLHLSGRFDRSLISDQVLPLSSLHSLFIEINVSDLETPTRISGVTVRNVLDNWSTRYSGTPR</sequence>
<name>A0AAD5QTA6_PARTN</name>
<gene>
    <name evidence="1" type="ORF">KIN20_016621</name>
</gene>
<dbReference type="EMBL" id="JAHQIW010003341">
    <property type="protein sequence ID" value="KAJ1358241.1"/>
    <property type="molecule type" value="Genomic_DNA"/>
</dbReference>